<evidence type="ECO:0000313" key="3">
    <source>
        <dbReference type="Proteomes" id="UP001164929"/>
    </source>
</evidence>
<dbReference type="InterPro" id="IPR014848">
    <property type="entry name" value="Rgp1"/>
</dbReference>
<accession>A0AAD6QHT1</accession>
<dbReference type="PANTHER" id="PTHR12507">
    <property type="entry name" value="REDUCED GROWTH PHENOTYPE 1 RGP1, YEAST -RELATED"/>
    <property type="match status" value="1"/>
</dbReference>
<comment type="caution">
    <text evidence="2">The sequence shown here is derived from an EMBL/GenBank/DDBJ whole genome shotgun (WGS) entry which is preliminary data.</text>
</comment>
<evidence type="ECO:0000256" key="1">
    <source>
        <dbReference type="SAM" id="MobiDB-lite"/>
    </source>
</evidence>
<protein>
    <recommendedName>
        <fullName evidence="4">Reduced growth phenotype protein 1</fullName>
    </recommendedName>
</protein>
<name>A0AAD6QHT1_9ROSI</name>
<reference evidence="2" key="1">
    <citation type="journal article" date="2023" name="Mol. Ecol. Resour.">
        <title>Chromosome-level genome assembly of a triploid poplar Populus alba 'Berolinensis'.</title>
        <authorList>
            <person name="Chen S."/>
            <person name="Yu Y."/>
            <person name="Wang X."/>
            <person name="Wang S."/>
            <person name="Zhang T."/>
            <person name="Zhou Y."/>
            <person name="He R."/>
            <person name="Meng N."/>
            <person name="Wang Y."/>
            <person name="Liu W."/>
            <person name="Liu Z."/>
            <person name="Liu J."/>
            <person name="Guo Q."/>
            <person name="Huang H."/>
            <person name="Sederoff R.R."/>
            <person name="Wang G."/>
            <person name="Qu G."/>
            <person name="Chen S."/>
        </authorList>
    </citation>
    <scope>NUCLEOTIDE SEQUENCE</scope>
    <source>
        <strain evidence="2">SC-2020</strain>
    </source>
</reference>
<evidence type="ECO:0008006" key="4">
    <source>
        <dbReference type="Google" id="ProtNLM"/>
    </source>
</evidence>
<dbReference type="EMBL" id="JAQIZT010000007">
    <property type="protein sequence ID" value="KAJ6990643.1"/>
    <property type="molecule type" value="Genomic_DNA"/>
</dbReference>
<proteinExistence type="predicted"/>
<evidence type="ECO:0000313" key="2">
    <source>
        <dbReference type="EMBL" id="KAJ6990643.1"/>
    </source>
</evidence>
<dbReference type="AlphaFoldDB" id="A0AAD6QHT1"/>
<dbReference type="Pfam" id="PF08737">
    <property type="entry name" value="Rgp1"/>
    <property type="match status" value="1"/>
</dbReference>
<organism evidence="2 3">
    <name type="scientific">Populus alba x Populus x berolinensis</name>
    <dbReference type="NCBI Taxonomy" id="444605"/>
    <lineage>
        <taxon>Eukaryota</taxon>
        <taxon>Viridiplantae</taxon>
        <taxon>Streptophyta</taxon>
        <taxon>Embryophyta</taxon>
        <taxon>Tracheophyta</taxon>
        <taxon>Spermatophyta</taxon>
        <taxon>Magnoliopsida</taxon>
        <taxon>eudicotyledons</taxon>
        <taxon>Gunneridae</taxon>
        <taxon>Pentapetalae</taxon>
        <taxon>rosids</taxon>
        <taxon>fabids</taxon>
        <taxon>Malpighiales</taxon>
        <taxon>Salicaceae</taxon>
        <taxon>Saliceae</taxon>
        <taxon>Populus</taxon>
    </lineage>
</organism>
<dbReference type="Proteomes" id="UP001164929">
    <property type="component" value="Chromosome 7"/>
</dbReference>
<feature type="region of interest" description="Disordered" evidence="1">
    <location>
        <begin position="1"/>
        <end position="28"/>
    </location>
</feature>
<feature type="compositionally biased region" description="Basic and acidic residues" evidence="1">
    <location>
        <begin position="13"/>
        <end position="26"/>
    </location>
</feature>
<gene>
    <name evidence="2" type="ORF">NC653_019032</name>
</gene>
<sequence length="575" mass="64284">MQMLAFFGSGGSRKVDNSSDGQKDELAPTLKVQTDKDVYRPGDSILVTIEISNPKDGASEDVMSSLLIEKLGFAIRGIQKLDNQWFATQKPLPGSKQRRGEHVFMECSTSTIVSNQIVSSDVVRTLLPSIIPPSYRGATIRYIYYVESTLSGQQLMLDNTNSHRESSKDLIQLEDRIPLQIWVAQKGNGLIVEEGQSDGSETFNWRKCNLGQYDRLVFIDNTSCLAAEPEFFSVHRVLDKFIAYKSLGNQNHYSVAKDGIVPPTTIQLDIYWKEMDGDNEWARANDLDDGVEEGHESLRDEISSVSSYNPNRESIHKTFGSSLSLQSVARSSNKDASFTEGGRKSLSTLALPRLSAAEVLYDSGADMAEPDKSSAMVFPSQQLRDDMAGVSYTPGTVSVNNEPAASEGFIRGRSYNIRMDDHVLLRFSPRNSDSTYYFSDMIGGTLTFFHEEGAKKCLEVSITLETSETVSRRYIHPSRKNSPTITKVQSDHHEVVADLVQTSFLFSIPMDGPMSFSTPHVSVQWVLRFEFFTTPKNVDWTRLVGFLGRFICCVVAYAFSGFEYEDGICLIWLTR</sequence>
<keyword evidence="3" id="KW-1185">Reference proteome</keyword>